<dbReference type="EMBL" id="WNDP01000147">
    <property type="protein sequence ID" value="KAF1019276.1"/>
    <property type="molecule type" value="Genomic_DNA"/>
</dbReference>
<keyword evidence="1" id="KW-1133">Transmembrane helix</keyword>
<keyword evidence="1" id="KW-0812">Transmembrane</keyword>
<organism evidence="2 3">
    <name type="scientific">Acinetobacter bereziniae</name>
    <name type="common">Acinetobacter genomosp. 10</name>
    <dbReference type="NCBI Taxonomy" id="106648"/>
    <lineage>
        <taxon>Bacteria</taxon>
        <taxon>Pseudomonadati</taxon>
        <taxon>Pseudomonadota</taxon>
        <taxon>Gammaproteobacteria</taxon>
        <taxon>Moraxellales</taxon>
        <taxon>Moraxellaceae</taxon>
        <taxon>Acinetobacter</taxon>
    </lineage>
</organism>
<dbReference type="Proteomes" id="UP000490535">
    <property type="component" value="Unassembled WGS sequence"/>
</dbReference>
<name>A0A833PC62_ACIBZ</name>
<keyword evidence="1" id="KW-0472">Membrane</keyword>
<dbReference type="AlphaFoldDB" id="A0A833PC62"/>
<evidence type="ECO:0000313" key="3">
    <source>
        <dbReference type="Proteomes" id="UP000490535"/>
    </source>
</evidence>
<gene>
    <name evidence="2" type="ORF">GAK29_03971</name>
</gene>
<evidence type="ECO:0000313" key="2">
    <source>
        <dbReference type="EMBL" id="KAF1019276.1"/>
    </source>
</evidence>
<accession>A0A833PC62</accession>
<evidence type="ECO:0000256" key="1">
    <source>
        <dbReference type="SAM" id="Phobius"/>
    </source>
</evidence>
<protein>
    <recommendedName>
        <fullName evidence="4">Sulfite exporter TauE/SafE family protein</fullName>
    </recommendedName>
</protein>
<proteinExistence type="predicted"/>
<sequence>MMGFVIGVFAIAGMIKGTIGLGLPAVSMGLLSLVISPFQAATLLIIPSMVTNIWQLFAEGNVW</sequence>
<reference evidence="3" key="1">
    <citation type="journal article" date="2020" name="MBio">
        <title>Horizontal gene transfer to a defensive symbiont with a reduced genome amongst a multipartite beetle microbiome.</title>
        <authorList>
            <person name="Waterworth S.C."/>
            <person name="Florez L.V."/>
            <person name="Rees E.R."/>
            <person name="Hertweck C."/>
            <person name="Kaltenpoth M."/>
            <person name="Kwan J.C."/>
        </authorList>
    </citation>
    <scope>NUCLEOTIDE SEQUENCE [LARGE SCALE GENOMIC DNA]</scope>
</reference>
<evidence type="ECO:0008006" key="4">
    <source>
        <dbReference type="Google" id="ProtNLM"/>
    </source>
</evidence>
<comment type="caution">
    <text evidence="2">The sequence shown here is derived from an EMBL/GenBank/DDBJ whole genome shotgun (WGS) entry which is preliminary data.</text>
</comment>
<feature type="transmembrane region" description="Helical" evidence="1">
    <location>
        <begin position="30"/>
        <end position="50"/>
    </location>
</feature>